<dbReference type="PIRSF" id="PIRSF010252">
    <property type="entry name" value="ZapC"/>
    <property type="match status" value="1"/>
</dbReference>
<evidence type="ECO:0000256" key="5">
    <source>
        <dbReference type="HAMAP-Rule" id="MF_00906"/>
    </source>
</evidence>
<dbReference type="Pfam" id="PF07126">
    <property type="entry name" value="ZapC_C"/>
    <property type="match status" value="1"/>
</dbReference>
<dbReference type="AlphaFoldDB" id="A0A2A5JS64"/>
<dbReference type="Proteomes" id="UP000228621">
    <property type="component" value="Unassembled WGS sequence"/>
</dbReference>
<evidence type="ECO:0000256" key="1">
    <source>
        <dbReference type="ARBA" id="ARBA00022490"/>
    </source>
</evidence>
<evidence type="ECO:0000259" key="6">
    <source>
        <dbReference type="Pfam" id="PF07126"/>
    </source>
</evidence>
<proteinExistence type="inferred from homology"/>
<evidence type="ECO:0000256" key="4">
    <source>
        <dbReference type="ARBA" id="ARBA00023306"/>
    </source>
</evidence>
<keyword evidence="2 5" id="KW-0132">Cell division</keyword>
<feature type="domain" description="Cell-division protein ZapC C-terminal" evidence="6">
    <location>
        <begin position="89"/>
        <end position="165"/>
    </location>
</feature>
<comment type="similarity">
    <text evidence="5">Belongs to the ZapC family.</text>
</comment>
<evidence type="ECO:0000259" key="7">
    <source>
        <dbReference type="Pfam" id="PF21083"/>
    </source>
</evidence>
<dbReference type="EMBL" id="NKHF01000036">
    <property type="protein sequence ID" value="PCK32268.1"/>
    <property type="molecule type" value="Genomic_DNA"/>
</dbReference>
<comment type="subunit">
    <text evidence="5">Interacts directly with FtsZ.</text>
</comment>
<accession>A0A2A5JS64</accession>
<dbReference type="GO" id="GO:0005737">
    <property type="term" value="C:cytoplasm"/>
    <property type="evidence" value="ECO:0007669"/>
    <property type="project" value="UniProtKB-SubCell"/>
</dbReference>
<evidence type="ECO:0000313" key="8">
    <source>
        <dbReference type="EMBL" id="PCK32268.1"/>
    </source>
</evidence>
<dbReference type="InterPro" id="IPR048372">
    <property type="entry name" value="ZapC_C"/>
</dbReference>
<gene>
    <name evidence="5" type="primary">zapC</name>
    <name evidence="8" type="ORF">CEX98_08025</name>
</gene>
<evidence type="ECO:0000256" key="2">
    <source>
        <dbReference type="ARBA" id="ARBA00022618"/>
    </source>
</evidence>
<dbReference type="GO" id="GO:0043093">
    <property type="term" value="P:FtsZ-dependent cytokinesis"/>
    <property type="evidence" value="ECO:0007669"/>
    <property type="project" value="UniProtKB-UniRule"/>
</dbReference>
<protein>
    <recommendedName>
        <fullName evidence="5">Cell division protein ZapC</fullName>
    </recommendedName>
</protein>
<dbReference type="Pfam" id="PF21083">
    <property type="entry name" value="ZapC_N"/>
    <property type="match status" value="1"/>
</dbReference>
<dbReference type="InterPro" id="IPR048373">
    <property type="entry name" value="ZapC_N"/>
</dbReference>
<keyword evidence="9" id="KW-1185">Reference proteome</keyword>
<sequence length="175" mass="20129">MQASKEWQWIRCEQRNRLLIDLGDELQLCTPFRIRHLTEDSASSPNFSLSEAEFYQNVFDYLCGFSVWNDPQCCQIALNATAAKFHLQPMQAKSWFFKSYHGGEPVSEAVVCLNSKLSKGEFLIIEHDGQTSLCLNLNEQFTLDEGIELEQFQAIRVLNDRLAPLVFSHRLHQSA</sequence>
<comment type="function">
    <text evidence="5">Contributes to the efficiency of the cell division process by stabilizing the polymeric form of the cell division protein FtsZ. Acts by promoting interactions between FtsZ protofilaments and suppressing the GTPase activity of FtsZ.</text>
</comment>
<comment type="caution">
    <text evidence="8">The sequence shown here is derived from an EMBL/GenBank/DDBJ whole genome shotgun (WGS) entry which is preliminary data.</text>
</comment>
<dbReference type="OrthoDB" id="5765005at2"/>
<evidence type="ECO:0000313" key="9">
    <source>
        <dbReference type="Proteomes" id="UP000228621"/>
    </source>
</evidence>
<keyword evidence="4 5" id="KW-0131">Cell cycle</keyword>
<keyword evidence="3 5" id="KW-0717">Septation</keyword>
<comment type="subcellular location">
    <subcellularLocation>
        <location evidence="5">Cytoplasm</location>
    </subcellularLocation>
</comment>
<evidence type="ECO:0000256" key="3">
    <source>
        <dbReference type="ARBA" id="ARBA00023210"/>
    </source>
</evidence>
<dbReference type="RefSeq" id="WP_099641578.1">
    <property type="nucleotide sequence ID" value="NZ_NKHF01000036.1"/>
</dbReference>
<organism evidence="8 9">
    <name type="scientific">Pseudoalteromonas piscicida</name>
    <dbReference type="NCBI Taxonomy" id="43662"/>
    <lineage>
        <taxon>Bacteria</taxon>
        <taxon>Pseudomonadati</taxon>
        <taxon>Pseudomonadota</taxon>
        <taxon>Gammaproteobacteria</taxon>
        <taxon>Alteromonadales</taxon>
        <taxon>Pseudoalteromonadaceae</taxon>
        <taxon>Pseudoalteromonas</taxon>
    </lineage>
</organism>
<dbReference type="InterPro" id="IPR009809">
    <property type="entry name" value="ZapC"/>
</dbReference>
<dbReference type="HAMAP" id="MF_00906">
    <property type="entry name" value="ZapC"/>
    <property type="match status" value="1"/>
</dbReference>
<name>A0A2A5JS64_PSEO7</name>
<dbReference type="GO" id="GO:0000917">
    <property type="term" value="P:division septum assembly"/>
    <property type="evidence" value="ECO:0007669"/>
    <property type="project" value="UniProtKB-KW"/>
</dbReference>
<feature type="domain" description="Cell-division protein ZapC N-terminal" evidence="7">
    <location>
        <begin position="2"/>
        <end position="87"/>
    </location>
</feature>
<reference evidence="9" key="1">
    <citation type="journal article" date="2019" name="Genome Announc.">
        <title>Draft Genome Sequence of Pseudoalteromonas piscicida Strain 36Y ROTHPW, an Hypersaline Seawater Isolate from the South Coast of Sonora, Mexico.</title>
        <authorList>
            <person name="Sanchez-Diaz R."/>
            <person name="Molina-Garza Z.J."/>
            <person name="Cruz-Suarez L.E."/>
            <person name="Selvin J."/>
            <person name="Kiran G.S."/>
            <person name="Ibarra-Gamez J.C."/>
            <person name="Gomez-Gil B."/>
            <person name="Galaviz-Silva L."/>
        </authorList>
    </citation>
    <scope>NUCLEOTIDE SEQUENCE [LARGE SCALE GENOMIC DNA]</scope>
    <source>
        <strain evidence="9">36Y_RITHPW</strain>
    </source>
</reference>
<keyword evidence="1 5" id="KW-0963">Cytoplasm</keyword>